<evidence type="ECO:0000313" key="1">
    <source>
        <dbReference type="EMBL" id="AHH01805.1"/>
    </source>
</evidence>
<organism evidence="1 2">
    <name type="scientific">Pithovirus sibericum</name>
    <dbReference type="NCBI Taxonomy" id="1450746"/>
    <lineage>
        <taxon>Viruses</taxon>
        <taxon>Pithoviruses</taxon>
        <taxon>Orthopithovirinae</taxon>
        <taxon>Alphapithovirus</taxon>
        <taxon>Alphapithovirus sibericum</taxon>
    </lineage>
</organism>
<dbReference type="EMBL" id="KF740664">
    <property type="protein sequence ID" value="AHH01805.1"/>
    <property type="molecule type" value="Genomic_DNA"/>
</dbReference>
<dbReference type="RefSeq" id="YP_009001140.1">
    <property type="nucleotide sequence ID" value="NC_023423.1"/>
</dbReference>
<keyword evidence="2" id="KW-1185">Reference proteome</keyword>
<dbReference type="Proteomes" id="UP000202176">
    <property type="component" value="Segment"/>
</dbReference>
<sequence>MQIDSFLSCFNEKWTYAEVEKFYHQNPKIFENQEWEFWKIKAEKQFSVPSWYFNLPLMQKRKVEGKTRFLEIASKFRLIPESVGIQSIYPMSISQELAVKQGNVEIFDKLFVGCSSEVIDNFRSQTLLNSQLRRFGFSSLELALIQTPNCLAIFLKHFKVDNKCPDLNLFYDKICSSPSPSWVTTRVACLDNEEKLLYLAILMANGDLRPSIIKLYRCLNLHQMSEILIFSLSCDFDPRRFLKMSEFFGVDRTSCFVMMLKKAFFQAHRFAITHLQKYCSMTLDEKLTLLSEGYLFNPHPVQVYKIISMIFESLPHSETLNVLAEPLKKEKMFRIDVDLYLSAKQFAPFGNFLQFEPNSTTTNIEYLIEEFGELTEENRPKIWSRSFEARHPNMIL</sequence>
<dbReference type="KEGG" id="vg:18266266"/>
<reference evidence="1 2" key="1">
    <citation type="journal article" date="2014" name="Proc. Natl. Acad. Sci. U.S.A.">
        <title>Thirty-thousand-year-old distant relative of giant icosahedral DNA viruses with a pandoravirus morphology.</title>
        <authorList>
            <person name="Legendre M."/>
            <person name="Bartoli J."/>
            <person name="Shmakova L."/>
            <person name="Jeudy S."/>
            <person name="Labadie K."/>
            <person name="Adrait A."/>
            <person name="Lescot M."/>
            <person name="Poirot O."/>
            <person name="Bertaux L."/>
            <person name="Bruley C."/>
            <person name="Coute Y."/>
            <person name="Rivkina E."/>
            <person name="Abergel C."/>
            <person name="Claverie J.M."/>
        </authorList>
    </citation>
    <scope>NUCLEOTIDE SEQUENCE [LARGE SCALE GENOMIC DNA]</scope>
    <source>
        <strain evidence="1">P1084-T</strain>
    </source>
</reference>
<name>W5SAK8_9VIRU</name>
<protein>
    <submittedName>
        <fullName evidence="1">Uncharacterized protein</fullName>
    </submittedName>
</protein>
<accession>W5SAK8</accession>
<dbReference type="GeneID" id="18266266"/>
<evidence type="ECO:0000313" key="2">
    <source>
        <dbReference type="Proteomes" id="UP000202176"/>
    </source>
</evidence>
<gene>
    <name evidence="1" type="ORF">pv_238</name>
</gene>
<proteinExistence type="predicted"/>